<dbReference type="WBParaSite" id="HPBE_0001278501-mRNA-1">
    <property type="protein sequence ID" value="HPBE_0001278501-mRNA-1"/>
    <property type="gene ID" value="HPBE_0001278501"/>
</dbReference>
<dbReference type="Proteomes" id="UP000050761">
    <property type="component" value="Unassembled WGS sequence"/>
</dbReference>
<dbReference type="PANTHER" id="PTHR45757:SF15">
    <property type="entry name" value="MFS DOMAIN-CONTAINING PROTEIN"/>
    <property type="match status" value="1"/>
</dbReference>
<dbReference type="Gene3D" id="1.20.1720.10">
    <property type="entry name" value="Multidrug resistance protein D"/>
    <property type="match status" value="1"/>
</dbReference>
<dbReference type="GO" id="GO:0016020">
    <property type="term" value="C:membrane"/>
    <property type="evidence" value="ECO:0007669"/>
    <property type="project" value="TreeGrafter"/>
</dbReference>
<feature type="transmembrane region" description="Helical" evidence="1">
    <location>
        <begin position="295"/>
        <end position="316"/>
    </location>
</feature>
<dbReference type="SUPFAM" id="SSF103473">
    <property type="entry name" value="MFS general substrate transporter"/>
    <property type="match status" value="1"/>
</dbReference>
<evidence type="ECO:0000313" key="3">
    <source>
        <dbReference type="Proteomes" id="UP000050761"/>
    </source>
</evidence>
<accession>A0A3P8APX1</accession>
<dbReference type="GO" id="GO:0022857">
    <property type="term" value="F:transmembrane transporter activity"/>
    <property type="evidence" value="ECO:0007669"/>
    <property type="project" value="InterPro"/>
</dbReference>
<reference evidence="4" key="2">
    <citation type="submission" date="2019-09" db="UniProtKB">
        <authorList>
            <consortium name="WormBaseParasite"/>
        </authorList>
    </citation>
    <scope>IDENTIFICATION</scope>
</reference>
<keyword evidence="1" id="KW-0472">Membrane</keyword>
<feature type="transmembrane region" description="Helical" evidence="1">
    <location>
        <begin position="7"/>
        <end position="31"/>
    </location>
</feature>
<dbReference type="OrthoDB" id="2985014at2759"/>
<feature type="transmembrane region" description="Helical" evidence="1">
    <location>
        <begin position="195"/>
        <end position="214"/>
    </location>
</feature>
<sequence length="376" mass="42436">MNGFRYVILLVSTLSMTFIYSNRIVFGFTVICQVPDNTTNSDYFLNESALKAWMFTATAIGMCLGPIPLYWAYTLDTRILILIYGLVSTFATTLYPLADAFGLWPSLAARFFSIGPLITMILGGEMCSSSLGWEATYYVLGFLTLASTLTFALFYTQDVKNNRFVSDEEVVLILEGRKVEVEKAPVPYRYLLTDVSIWTSLLMFVGYYVGMIIYQQYSPTFIKQVLNYSVRETGYFSAIPMVFAIAFKVAIGKLIDHGLGLNQKWRLAAPLVVLESISALSIFLTGFVDNRKVALFFDMLFASLHFFVPVICIRSIQIVSGLPHGWRNEKSCKSYQMTTRRRTSIKKSEKVIGSQNNIDLALAVALIWHKSVLRNL</sequence>
<keyword evidence="1" id="KW-0812">Transmembrane</keyword>
<accession>A0A183FWH3</accession>
<proteinExistence type="predicted"/>
<feature type="transmembrane region" description="Helical" evidence="1">
    <location>
        <begin position="79"/>
        <end position="97"/>
    </location>
</feature>
<evidence type="ECO:0000313" key="2">
    <source>
        <dbReference type="EMBL" id="VDO93613.1"/>
    </source>
</evidence>
<dbReference type="InterPro" id="IPR036259">
    <property type="entry name" value="MFS_trans_sf"/>
</dbReference>
<evidence type="ECO:0000256" key="1">
    <source>
        <dbReference type="SAM" id="Phobius"/>
    </source>
</evidence>
<dbReference type="EMBL" id="UZAH01027639">
    <property type="protein sequence ID" value="VDO93613.1"/>
    <property type="molecule type" value="Genomic_DNA"/>
</dbReference>
<keyword evidence="1" id="KW-1133">Transmembrane helix</keyword>
<dbReference type="AlphaFoldDB" id="A0A183FWH3"/>
<dbReference type="InterPro" id="IPR011701">
    <property type="entry name" value="MFS"/>
</dbReference>
<feature type="transmembrane region" description="Helical" evidence="1">
    <location>
        <begin position="267"/>
        <end position="288"/>
    </location>
</feature>
<keyword evidence="3" id="KW-1185">Reference proteome</keyword>
<dbReference type="Pfam" id="PF07690">
    <property type="entry name" value="MFS_1"/>
    <property type="match status" value="1"/>
</dbReference>
<gene>
    <name evidence="2" type="ORF">HPBE_LOCUS12786</name>
</gene>
<protein>
    <submittedName>
        <fullName evidence="4">MFS domain-containing protein</fullName>
    </submittedName>
</protein>
<feature type="transmembrane region" description="Helical" evidence="1">
    <location>
        <begin position="51"/>
        <end position="72"/>
    </location>
</feature>
<feature type="transmembrane region" description="Helical" evidence="1">
    <location>
        <begin position="235"/>
        <end position="255"/>
    </location>
</feature>
<evidence type="ECO:0000313" key="4">
    <source>
        <dbReference type="WBParaSite" id="HPBE_0001278501-mRNA-1"/>
    </source>
</evidence>
<organism evidence="3 4">
    <name type="scientific">Heligmosomoides polygyrus</name>
    <name type="common">Parasitic roundworm</name>
    <dbReference type="NCBI Taxonomy" id="6339"/>
    <lineage>
        <taxon>Eukaryota</taxon>
        <taxon>Metazoa</taxon>
        <taxon>Ecdysozoa</taxon>
        <taxon>Nematoda</taxon>
        <taxon>Chromadorea</taxon>
        <taxon>Rhabditida</taxon>
        <taxon>Rhabditina</taxon>
        <taxon>Rhabditomorpha</taxon>
        <taxon>Strongyloidea</taxon>
        <taxon>Heligmosomidae</taxon>
        <taxon>Heligmosomoides</taxon>
    </lineage>
</organism>
<feature type="transmembrane region" description="Helical" evidence="1">
    <location>
        <begin position="135"/>
        <end position="155"/>
    </location>
</feature>
<name>A0A183FWH3_HELPZ</name>
<dbReference type="PANTHER" id="PTHR45757">
    <property type="entry name" value="PROTEIN CBG23364-RELATED"/>
    <property type="match status" value="1"/>
</dbReference>
<reference evidence="2 3" key="1">
    <citation type="submission" date="2018-11" db="EMBL/GenBank/DDBJ databases">
        <authorList>
            <consortium name="Pathogen Informatics"/>
        </authorList>
    </citation>
    <scope>NUCLEOTIDE SEQUENCE [LARGE SCALE GENOMIC DNA]</scope>
</reference>